<keyword evidence="4" id="KW-0762">Sugar transport</keyword>
<feature type="transmembrane region" description="Helical" evidence="9">
    <location>
        <begin position="901"/>
        <end position="922"/>
    </location>
</feature>
<name>A0A1X7TVJ1_AMPQE</name>
<keyword evidence="6 9" id="KW-1133">Transmembrane helix</keyword>
<evidence type="ECO:0000256" key="4">
    <source>
        <dbReference type="ARBA" id="ARBA00022597"/>
    </source>
</evidence>
<keyword evidence="5 9" id="KW-0812">Transmembrane</keyword>
<feature type="transmembrane region" description="Helical" evidence="9">
    <location>
        <begin position="968"/>
        <end position="987"/>
    </location>
</feature>
<feature type="transmembrane region" description="Helical" evidence="9">
    <location>
        <begin position="90"/>
        <end position="107"/>
    </location>
</feature>
<dbReference type="PANTHER" id="PTHR43184">
    <property type="entry name" value="MAJOR FACILITATOR SUPERFAMILY TRANSPORTER 16, ISOFORM B"/>
    <property type="match status" value="1"/>
</dbReference>
<evidence type="ECO:0000256" key="6">
    <source>
        <dbReference type="ARBA" id="ARBA00022989"/>
    </source>
</evidence>
<feature type="compositionally biased region" description="Basic and acidic residues" evidence="8">
    <location>
        <begin position="543"/>
        <end position="559"/>
    </location>
</feature>
<reference evidence="11" key="1">
    <citation type="submission" date="2017-05" db="UniProtKB">
        <authorList>
            <consortium name="EnsemblMetazoa"/>
        </authorList>
    </citation>
    <scope>IDENTIFICATION</scope>
</reference>
<dbReference type="AlphaFoldDB" id="A0A1X7TVJ1"/>
<evidence type="ECO:0000256" key="8">
    <source>
        <dbReference type="SAM" id="MobiDB-lite"/>
    </source>
</evidence>
<feature type="transmembrane region" description="Helical" evidence="9">
    <location>
        <begin position="371"/>
        <end position="390"/>
    </location>
</feature>
<evidence type="ECO:0000259" key="10">
    <source>
        <dbReference type="PROSITE" id="PS50850"/>
    </source>
</evidence>
<feature type="transmembrane region" description="Helical" evidence="9">
    <location>
        <begin position="999"/>
        <end position="1020"/>
    </location>
</feature>
<comment type="similarity">
    <text evidence="2">Belongs to the major facilitator superfamily. Organophosphate:Pi antiporter (OPA) (TC 2.A.1.4) family.</text>
</comment>
<dbReference type="InParanoid" id="A0A1X7TVJ1"/>
<feature type="compositionally biased region" description="Basic and acidic residues" evidence="8">
    <location>
        <begin position="829"/>
        <end position="838"/>
    </location>
</feature>
<evidence type="ECO:0000256" key="3">
    <source>
        <dbReference type="ARBA" id="ARBA00022448"/>
    </source>
</evidence>
<evidence type="ECO:0000256" key="1">
    <source>
        <dbReference type="ARBA" id="ARBA00004141"/>
    </source>
</evidence>
<dbReference type="InterPro" id="IPR036259">
    <property type="entry name" value="MFS_trans_sf"/>
</dbReference>
<dbReference type="InterPro" id="IPR011701">
    <property type="entry name" value="MFS"/>
</dbReference>
<feature type="transmembrane region" description="Helical" evidence="9">
    <location>
        <begin position="587"/>
        <end position="604"/>
    </location>
</feature>
<evidence type="ECO:0000313" key="11">
    <source>
        <dbReference type="EnsemblMetazoa" id="Aqu2.1.19232_001"/>
    </source>
</evidence>
<dbReference type="eggNOG" id="KOG2533">
    <property type="taxonomic scope" value="Eukaryota"/>
</dbReference>
<dbReference type="OrthoDB" id="3639251at2759"/>
<feature type="transmembrane region" description="Helical" evidence="9">
    <location>
        <begin position="943"/>
        <end position="962"/>
    </location>
</feature>
<feature type="transmembrane region" description="Helical" evidence="9">
    <location>
        <begin position="296"/>
        <end position="324"/>
    </location>
</feature>
<feature type="transmembrane region" description="Helical" evidence="9">
    <location>
        <begin position="207"/>
        <end position="231"/>
    </location>
</feature>
<feature type="transmembrane region" description="Helical" evidence="9">
    <location>
        <begin position="439"/>
        <end position="459"/>
    </location>
</feature>
<feature type="domain" description="Major facilitator superfamily (MFS) profile" evidence="10">
    <location>
        <begin position="594"/>
        <end position="1095"/>
    </location>
</feature>
<feature type="transmembrane region" description="Helical" evidence="9">
    <location>
        <begin position="396"/>
        <end position="418"/>
    </location>
</feature>
<evidence type="ECO:0000256" key="2">
    <source>
        <dbReference type="ARBA" id="ARBA00009598"/>
    </source>
</evidence>
<proteinExistence type="inferred from homology"/>
<feature type="transmembrane region" description="Helical" evidence="9">
    <location>
        <begin position="141"/>
        <end position="165"/>
    </location>
</feature>
<feature type="region of interest" description="Disordered" evidence="8">
    <location>
        <begin position="828"/>
        <end position="850"/>
    </location>
</feature>
<feature type="region of interest" description="Disordered" evidence="8">
    <location>
        <begin position="862"/>
        <end position="883"/>
    </location>
</feature>
<dbReference type="InterPro" id="IPR020846">
    <property type="entry name" value="MFS_dom"/>
</dbReference>
<feature type="transmembrane region" description="Helical" evidence="9">
    <location>
        <begin position="796"/>
        <end position="818"/>
    </location>
</feature>
<feature type="transmembrane region" description="Helical" evidence="9">
    <location>
        <begin position="1071"/>
        <end position="1091"/>
    </location>
</feature>
<dbReference type="GO" id="GO:0016020">
    <property type="term" value="C:membrane"/>
    <property type="evidence" value="ECO:0007669"/>
    <property type="project" value="UniProtKB-SubCell"/>
</dbReference>
<dbReference type="PROSITE" id="PS50850">
    <property type="entry name" value="MFS"/>
    <property type="match status" value="2"/>
</dbReference>
<dbReference type="PANTHER" id="PTHR43184:SF12">
    <property type="entry name" value="SUGAR PHOSPHATE EXCHANGER 3"/>
    <property type="match status" value="1"/>
</dbReference>
<feature type="transmembrane region" description="Helical" evidence="9">
    <location>
        <begin position="729"/>
        <end position="757"/>
    </location>
</feature>
<protein>
    <recommendedName>
        <fullName evidence="10">Major facilitator superfamily (MFS) profile domain-containing protein</fullName>
    </recommendedName>
</protein>
<feature type="transmembrane region" description="Helical" evidence="9">
    <location>
        <begin position="701"/>
        <end position="723"/>
    </location>
</feature>
<evidence type="ECO:0000256" key="5">
    <source>
        <dbReference type="ARBA" id="ARBA00022692"/>
    </source>
</evidence>
<dbReference type="Pfam" id="PF07690">
    <property type="entry name" value="MFS_1"/>
    <property type="match status" value="2"/>
</dbReference>
<keyword evidence="3" id="KW-0813">Transport</keyword>
<organism evidence="11">
    <name type="scientific">Amphimedon queenslandica</name>
    <name type="common">Sponge</name>
    <dbReference type="NCBI Taxonomy" id="400682"/>
    <lineage>
        <taxon>Eukaryota</taxon>
        <taxon>Metazoa</taxon>
        <taxon>Porifera</taxon>
        <taxon>Demospongiae</taxon>
        <taxon>Heteroscleromorpha</taxon>
        <taxon>Haplosclerida</taxon>
        <taxon>Niphatidae</taxon>
        <taxon>Amphimedon</taxon>
    </lineage>
</organism>
<dbReference type="EnsemblMetazoa" id="Aqu2.1.19232_001">
    <property type="protein sequence ID" value="Aqu2.1.19232_001"/>
    <property type="gene ID" value="Aqu2.1.19232"/>
</dbReference>
<feature type="transmembrane region" description="Helical" evidence="9">
    <location>
        <begin position="114"/>
        <end position="135"/>
    </location>
</feature>
<evidence type="ECO:0000256" key="9">
    <source>
        <dbReference type="SAM" id="Phobius"/>
    </source>
</evidence>
<feature type="transmembrane region" description="Helical" evidence="9">
    <location>
        <begin position="177"/>
        <end position="201"/>
    </location>
</feature>
<feature type="compositionally biased region" description="Polar residues" evidence="8">
    <location>
        <begin position="862"/>
        <end position="873"/>
    </location>
</feature>
<dbReference type="Gene3D" id="1.20.1250.20">
    <property type="entry name" value="MFS general substrate transporter like domains"/>
    <property type="match status" value="4"/>
</dbReference>
<sequence>YRLYILILTFICYASYHMSRKPFSVVSSVLAPGCKHHHSGGGGGENESDFEDFLFLSNNSNAGNESCEYIDGWPPFNGSYCKTVIGAVDYAWLFTYAIFMIASGFIADRVNLRYFLTAGMMGCGILVGLLGVSYFAGIHFLSFFIIVQVFVGMFESTGWPATVAVMGNWFGKKNRGLLMGVWNAHTSVGNILGTAVPSIWAKPCHEWGWSFLVPAFVMIFVGLLMFFFLVLDPKDVGLPPPKHHQAREEPTIEPLNDPKINEIKDESELSDEERRPLLGSIQDGGKKPKAISLWRAALIPGVIEFALSLFFAKMVAYTFLFWLPYYVRYHTIGGRYVGDQKADLLATLYDVGGIVGGITTGALSDVINARAVSCVIMMYLAVPTLFAYRFAGGISLGTSIALILFCGLFINGPYALITTAVSGDLGTHKSLKDNQKAKATVTAIIDGTGSLGAALGPLVTGFISDQFGWDSAFYVLMGSCFISSLMLTRLVISEAKYFYWKFYSKSQKIRLDVRRSNLPYLNVLKISSVELLASATIDTMDKDEKSTLSDGPSKKDQHPKGKLNTVPLGARLLSYCGIFKIFPTKSYRLYILILTFICYASYHMSRKPFSVVSNVLAPGCKHHHSGGGGGENKSHFEDFLFLGGNNSVSSNESCEYIDGWPPFNGSYCKTVIGAVDYAWLFTYAVFMIASGLIADRVNLRYFLTVGMIGSGVFVGMLGVAYFADIHHLAYYIVIQIFVGVFESTGWPGVVAVMGNWFGKKNRGLLMGVWNSHTSVGNILGTAVPSLFAKKCDPWGWAFLIPGFVMIFVGCVIFFFLVLDPDDVGLPSPQHHEVREPRPQKNGMSYKKESDLTADTNIRTSGKLSIENDTNENSPLIDKSPDTEKSKGKAVGLLRALTVPGVVEFAVSLFFAKMVAYTFLFWLPYYVAYNRIGGRYIGEQKADLLATLYDIGGIIGGITTGALSDVINARAISCVIMLYCAVPTLFMYRYFGVKSVGASIALIIFCGLFINGPYALITTAVSSDLGTHESLRENQKAKATVTAIIDGMGSLGAAFGPLVTGFVSDYFGWDSAFYVLMGSCFISSLMLSRLVVGEARYFYRKFKTQTKNQVYAPRIASKESTMM</sequence>
<feature type="domain" description="Major facilitator superfamily (MFS) profile" evidence="10">
    <location>
        <begin position="1"/>
        <end position="496"/>
    </location>
</feature>
<comment type="subcellular location">
    <subcellularLocation>
        <location evidence="1">Membrane</location>
        <topology evidence="1">Multi-pass membrane protein</topology>
    </subcellularLocation>
</comment>
<dbReference type="GO" id="GO:0022857">
    <property type="term" value="F:transmembrane transporter activity"/>
    <property type="evidence" value="ECO:0007669"/>
    <property type="project" value="InterPro"/>
</dbReference>
<dbReference type="FunFam" id="1.20.1250.20:FF:000028">
    <property type="entry name" value="Sugar phosphate exchanger 3 isoform 1"/>
    <property type="match status" value="1"/>
</dbReference>
<accession>A0A1X7TVJ1</accession>
<feature type="transmembrane region" description="Helical" evidence="9">
    <location>
        <begin position="677"/>
        <end position="694"/>
    </location>
</feature>
<feature type="region of interest" description="Disordered" evidence="8">
    <location>
        <begin position="543"/>
        <end position="562"/>
    </location>
</feature>
<evidence type="ECO:0000256" key="7">
    <source>
        <dbReference type="ARBA" id="ARBA00023136"/>
    </source>
</evidence>
<keyword evidence="7 9" id="KW-0472">Membrane</keyword>
<dbReference type="SUPFAM" id="SSF103473">
    <property type="entry name" value="MFS general substrate transporter"/>
    <property type="match status" value="2"/>
</dbReference>
<feature type="transmembrane region" description="Helical" evidence="9">
    <location>
        <begin position="471"/>
        <end position="492"/>
    </location>
</feature>